<proteinExistence type="inferred from homology"/>
<evidence type="ECO:0000256" key="3">
    <source>
        <dbReference type="ARBA" id="ARBA00022694"/>
    </source>
</evidence>
<name>A0A2C6KEF0_9APIC</name>
<evidence type="ECO:0000256" key="4">
    <source>
        <dbReference type="ARBA" id="ARBA00023235"/>
    </source>
</evidence>
<dbReference type="InterPro" id="IPR002501">
    <property type="entry name" value="PsdUridine_synth_N"/>
</dbReference>
<protein>
    <recommendedName>
        <fullName evidence="2">tRNA pseudouridine(55) synthase</fullName>
        <ecNumber evidence="2">5.4.99.25</ecNumber>
    </recommendedName>
</protein>
<evidence type="ECO:0000313" key="8">
    <source>
        <dbReference type="Proteomes" id="UP000221165"/>
    </source>
</evidence>
<dbReference type="VEuPathDB" id="ToxoDB:CSUI_010668"/>
<dbReference type="Pfam" id="PF16198">
    <property type="entry name" value="TruB_C_2"/>
    <property type="match status" value="1"/>
</dbReference>
<dbReference type="InterPro" id="IPR032819">
    <property type="entry name" value="TruB_C"/>
</dbReference>
<dbReference type="EMBL" id="MIGC01007940">
    <property type="protein sequence ID" value="PHJ15519.1"/>
    <property type="molecule type" value="Genomic_DNA"/>
</dbReference>
<dbReference type="Proteomes" id="UP000221165">
    <property type="component" value="Unassembled WGS sequence"/>
</dbReference>
<dbReference type="AlphaFoldDB" id="A0A2C6KEF0"/>
<evidence type="ECO:0000313" key="7">
    <source>
        <dbReference type="EMBL" id="PHJ15519.1"/>
    </source>
</evidence>
<dbReference type="GO" id="GO:0160148">
    <property type="term" value="F:tRNA pseudouridine(55) synthase activity"/>
    <property type="evidence" value="ECO:0007669"/>
    <property type="project" value="UniProtKB-EC"/>
</dbReference>
<keyword evidence="3" id="KW-0819">tRNA processing</keyword>
<dbReference type="Gene3D" id="3.30.2350.10">
    <property type="entry name" value="Pseudouridine synthase"/>
    <property type="match status" value="2"/>
</dbReference>
<evidence type="ECO:0000259" key="5">
    <source>
        <dbReference type="Pfam" id="PF01509"/>
    </source>
</evidence>
<dbReference type="Pfam" id="PF01509">
    <property type="entry name" value="TruB_N"/>
    <property type="match status" value="1"/>
</dbReference>
<dbReference type="RefSeq" id="XP_067917252.1">
    <property type="nucleotide sequence ID" value="XM_068070770.1"/>
</dbReference>
<feature type="domain" description="tRNA pseudouridylate synthase B C-terminal" evidence="6">
    <location>
        <begin position="157"/>
        <end position="208"/>
    </location>
</feature>
<dbReference type="EC" id="5.4.99.25" evidence="2"/>
<sequence length="241" mass="26881">MLLDVLASFLGKQLQRPPVFSAKRVDGVRMYDLARAVQGRPLDLQTPGVKELSPLLKRVITRESRTVSSQLGTQGQEEDSYTVPLFAGRELSNDALPTFQHGLQQGCRLQRELFEKLRALNKPCEIEIFGLNLVDPDLFQLPFFSIEVTCSKGTYIRQLAADIAARCGTVGHLTELTRIRQGPFGINDCVKLADLTVERLRRHILPMQVVNRLLPARANPKDTQLNVAHPIGGEDLTTETV</sequence>
<dbReference type="PANTHER" id="PTHR13767">
    <property type="entry name" value="TRNA-PSEUDOURIDINE SYNTHASE"/>
    <property type="match status" value="1"/>
</dbReference>
<keyword evidence="4" id="KW-0413">Isomerase</keyword>
<dbReference type="OrthoDB" id="9995526at2759"/>
<dbReference type="InterPro" id="IPR020103">
    <property type="entry name" value="PsdUridine_synth_cat_dom_sf"/>
</dbReference>
<dbReference type="GO" id="GO:0003723">
    <property type="term" value="F:RNA binding"/>
    <property type="evidence" value="ECO:0007669"/>
    <property type="project" value="InterPro"/>
</dbReference>
<dbReference type="SUPFAM" id="SSF55120">
    <property type="entry name" value="Pseudouridine synthase"/>
    <property type="match status" value="1"/>
</dbReference>
<comment type="similarity">
    <text evidence="1">Belongs to the pseudouridine synthase TruB family.</text>
</comment>
<evidence type="ECO:0000256" key="2">
    <source>
        <dbReference type="ARBA" id="ARBA00012787"/>
    </source>
</evidence>
<dbReference type="InterPro" id="IPR014780">
    <property type="entry name" value="tRNA_psdUridine_synth_TruB"/>
</dbReference>
<dbReference type="GeneID" id="94433981"/>
<dbReference type="PANTHER" id="PTHR13767:SF2">
    <property type="entry name" value="PSEUDOURIDYLATE SYNTHASE TRUB1"/>
    <property type="match status" value="1"/>
</dbReference>
<accession>A0A2C6KEF0</accession>
<reference evidence="7 8" key="1">
    <citation type="journal article" date="2017" name="Int. J. Parasitol.">
        <title>The genome of the protozoan parasite Cystoisospora suis and a reverse vaccinology approach to identify vaccine candidates.</title>
        <authorList>
            <person name="Palmieri N."/>
            <person name="Shrestha A."/>
            <person name="Ruttkowski B."/>
            <person name="Beck T."/>
            <person name="Vogl C."/>
            <person name="Tomley F."/>
            <person name="Blake D.P."/>
            <person name="Joachim A."/>
        </authorList>
    </citation>
    <scope>NUCLEOTIDE SEQUENCE [LARGE SCALE GENOMIC DNA]</scope>
    <source>
        <strain evidence="7 8">Wien I</strain>
    </source>
</reference>
<feature type="domain" description="Pseudouridine synthase II N-terminal" evidence="5">
    <location>
        <begin position="3"/>
        <end position="51"/>
    </location>
</feature>
<keyword evidence="8" id="KW-1185">Reference proteome</keyword>
<evidence type="ECO:0000256" key="1">
    <source>
        <dbReference type="ARBA" id="ARBA00008999"/>
    </source>
</evidence>
<organism evidence="7 8">
    <name type="scientific">Cystoisospora suis</name>
    <dbReference type="NCBI Taxonomy" id="483139"/>
    <lineage>
        <taxon>Eukaryota</taxon>
        <taxon>Sar</taxon>
        <taxon>Alveolata</taxon>
        <taxon>Apicomplexa</taxon>
        <taxon>Conoidasida</taxon>
        <taxon>Coccidia</taxon>
        <taxon>Eucoccidiorida</taxon>
        <taxon>Eimeriorina</taxon>
        <taxon>Sarcocystidae</taxon>
        <taxon>Cystoisospora</taxon>
    </lineage>
</organism>
<dbReference type="GO" id="GO:1990481">
    <property type="term" value="P:mRNA pseudouridine synthesis"/>
    <property type="evidence" value="ECO:0007669"/>
    <property type="project" value="TreeGrafter"/>
</dbReference>
<comment type="caution">
    <text evidence="7">The sequence shown here is derived from an EMBL/GenBank/DDBJ whole genome shotgun (WGS) entry which is preliminary data.</text>
</comment>
<evidence type="ECO:0000259" key="6">
    <source>
        <dbReference type="Pfam" id="PF16198"/>
    </source>
</evidence>
<gene>
    <name evidence="7" type="ORF">CSUI_010668</name>
</gene>
<dbReference type="GO" id="GO:0006400">
    <property type="term" value="P:tRNA modification"/>
    <property type="evidence" value="ECO:0007669"/>
    <property type="project" value="TreeGrafter"/>
</dbReference>